<dbReference type="PROSITE" id="PS00688">
    <property type="entry name" value="SIGMA54_INTERACT_3"/>
    <property type="match status" value="1"/>
</dbReference>
<dbReference type="InterPro" id="IPR025943">
    <property type="entry name" value="Sigma_54_int_dom_ATP-bd_2"/>
</dbReference>
<dbReference type="InterPro" id="IPR058031">
    <property type="entry name" value="AAA_lid_NorR"/>
</dbReference>
<evidence type="ECO:0000256" key="3">
    <source>
        <dbReference type="ARBA" id="ARBA00023015"/>
    </source>
</evidence>
<dbReference type="Pfam" id="PF02954">
    <property type="entry name" value="HTH_8"/>
    <property type="match status" value="1"/>
</dbReference>
<dbReference type="SUPFAM" id="SSF52540">
    <property type="entry name" value="P-loop containing nucleoside triphosphate hydrolases"/>
    <property type="match status" value="1"/>
</dbReference>
<dbReference type="GO" id="GO:0006355">
    <property type="term" value="P:regulation of DNA-templated transcription"/>
    <property type="evidence" value="ECO:0007669"/>
    <property type="project" value="InterPro"/>
</dbReference>
<name>A0A644W2P7_9ZZZZ</name>
<dbReference type="AlphaFoldDB" id="A0A644W2P7"/>
<proteinExistence type="predicted"/>
<dbReference type="PROSITE" id="PS00676">
    <property type="entry name" value="SIGMA54_INTERACT_2"/>
    <property type="match status" value="1"/>
</dbReference>
<accession>A0A644W2P7</accession>
<dbReference type="Gene3D" id="3.30.450.40">
    <property type="match status" value="1"/>
</dbReference>
<dbReference type="InterPro" id="IPR002197">
    <property type="entry name" value="HTH_Fis"/>
</dbReference>
<evidence type="ECO:0000313" key="7">
    <source>
        <dbReference type="EMBL" id="MPL97710.1"/>
    </source>
</evidence>
<protein>
    <submittedName>
        <fullName evidence="7">Anaerobic nitric oxide reductase transcription regulator NorR</fullName>
    </submittedName>
</protein>
<feature type="domain" description="Sigma-54 factor interaction" evidence="6">
    <location>
        <begin position="272"/>
        <end position="504"/>
    </location>
</feature>
<dbReference type="GO" id="GO:0003677">
    <property type="term" value="F:DNA binding"/>
    <property type="evidence" value="ECO:0007669"/>
    <property type="project" value="UniProtKB-KW"/>
</dbReference>
<dbReference type="PROSITE" id="PS00675">
    <property type="entry name" value="SIGMA54_INTERACT_1"/>
    <property type="match status" value="1"/>
</dbReference>
<evidence type="ECO:0000256" key="5">
    <source>
        <dbReference type="ARBA" id="ARBA00023163"/>
    </source>
</evidence>
<dbReference type="EMBL" id="VSSQ01000571">
    <property type="protein sequence ID" value="MPL97710.1"/>
    <property type="molecule type" value="Genomic_DNA"/>
</dbReference>
<dbReference type="SMART" id="SM00382">
    <property type="entry name" value="AAA"/>
    <property type="match status" value="1"/>
</dbReference>
<dbReference type="InterPro" id="IPR002078">
    <property type="entry name" value="Sigma_54_int"/>
</dbReference>
<dbReference type="PANTHER" id="PTHR32071">
    <property type="entry name" value="TRANSCRIPTIONAL REGULATORY PROTEIN"/>
    <property type="match status" value="1"/>
</dbReference>
<dbReference type="Gene3D" id="3.40.50.300">
    <property type="entry name" value="P-loop containing nucleotide triphosphate hydrolases"/>
    <property type="match status" value="1"/>
</dbReference>
<dbReference type="GO" id="GO:0005524">
    <property type="term" value="F:ATP binding"/>
    <property type="evidence" value="ECO:0007669"/>
    <property type="project" value="UniProtKB-KW"/>
</dbReference>
<reference evidence="7" key="1">
    <citation type="submission" date="2019-08" db="EMBL/GenBank/DDBJ databases">
        <authorList>
            <person name="Kucharzyk K."/>
            <person name="Murdoch R.W."/>
            <person name="Higgins S."/>
            <person name="Loffler F."/>
        </authorList>
    </citation>
    <scope>NUCLEOTIDE SEQUENCE</scope>
</reference>
<dbReference type="InterPro" id="IPR025944">
    <property type="entry name" value="Sigma_54_int_dom_CS"/>
</dbReference>
<dbReference type="Gene3D" id="1.10.10.60">
    <property type="entry name" value="Homeodomain-like"/>
    <property type="match status" value="1"/>
</dbReference>
<dbReference type="PANTHER" id="PTHR32071:SF57">
    <property type="entry name" value="C4-DICARBOXYLATE TRANSPORT TRANSCRIPTIONAL REGULATORY PROTEIN DCTD"/>
    <property type="match status" value="1"/>
</dbReference>
<comment type="caution">
    <text evidence="7">The sequence shown here is derived from an EMBL/GenBank/DDBJ whole genome shotgun (WGS) entry which is preliminary data.</text>
</comment>
<dbReference type="PROSITE" id="PS50045">
    <property type="entry name" value="SIGMA54_INTERACT_4"/>
    <property type="match status" value="1"/>
</dbReference>
<dbReference type="SUPFAM" id="SSF46689">
    <property type="entry name" value="Homeodomain-like"/>
    <property type="match status" value="1"/>
</dbReference>
<dbReference type="Pfam" id="PF00158">
    <property type="entry name" value="Sigma54_activat"/>
    <property type="match status" value="1"/>
</dbReference>
<keyword evidence="4" id="KW-0238">DNA-binding</keyword>
<evidence type="ECO:0000256" key="2">
    <source>
        <dbReference type="ARBA" id="ARBA00022840"/>
    </source>
</evidence>
<dbReference type="FunFam" id="3.40.50.300:FF:000006">
    <property type="entry name" value="DNA-binding transcriptional regulator NtrC"/>
    <property type="match status" value="1"/>
</dbReference>
<dbReference type="InterPro" id="IPR025662">
    <property type="entry name" value="Sigma_54_int_dom_ATP-bd_1"/>
</dbReference>
<dbReference type="Gene3D" id="1.10.8.60">
    <property type="match status" value="1"/>
</dbReference>
<evidence type="ECO:0000256" key="1">
    <source>
        <dbReference type="ARBA" id="ARBA00022741"/>
    </source>
</evidence>
<keyword evidence="5" id="KW-0804">Transcription</keyword>
<sequence length="587" mass="67449">MPSILKEIQSAVMKYANIVEKILMVDVEVVDENLIRIAATGAYRNRIDKDISKQGYAYREVLKTGEFKAITEPGKDNICKYCIKRGKCEEVFEMSTPIKFQGRIIGVIGLVCFNKEQKHQILARFDNYKAFMEQIAEFISTAAYENLQRKREGTVVKSLNLIIDKMDQGVMVLNKNDKVTHINSKGVELIKHVDNFFVSKVVIEPTGDSLFQMEIYKVSIDNQSFQFIGNIFSMELNDNQFDKIFIFRDYKGFRDNISEYTSIKKVIKTENILGQTKIMQDLKRKVKKIALSTSTVLVTGESGTGKEVFARAIHNEGNRKAKAFIAINCGAIPDTLLESELFGYVKGAFTGADPMGKIGKFELANKGTIFLDEIGDMPIYLQTKLLRVLQERKITRVGSNKEIDIDVRVIAATNRNLKELIKENKFREDLYYRLNVIPFEIPPLRDRIEDIDLLIDFFIQRYTNLLDRNFDSITITKEVKEAFYKYTWPGNVRELENTIEFIVNMIGSDGIIDKDVIPKNILSSEKLDIYYNTKEIVPIKELEEKEIRKALELYGTSTEDKKKIAKKLGIGIATLYRKIDEYKLLKQ</sequence>
<dbReference type="Pfam" id="PF25601">
    <property type="entry name" value="AAA_lid_14"/>
    <property type="match status" value="1"/>
</dbReference>
<dbReference type="InterPro" id="IPR027417">
    <property type="entry name" value="P-loop_NTPase"/>
</dbReference>
<dbReference type="InterPro" id="IPR029016">
    <property type="entry name" value="GAF-like_dom_sf"/>
</dbReference>
<dbReference type="InterPro" id="IPR003593">
    <property type="entry name" value="AAA+_ATPase"/>
</dbReference>
<keyword evidence="2" id="KW-0067">ATP-binding</keyword>
<keyword evidence="1" id="KW-0547">Nucleotide-binding</keyword>
<gene>
    <name evidence="7" type="primary">norR_56</name>
    <name evidence="7" type="ORF">SDC9_43903</name>
</gene>
<evidence type="ECO:0000259" key="6">
    <source>
        <dbReference type="PROSITE" id="PS50045"/>
    </source>
</evidence>
<evidence type="ECO:0000256" key="4">
    <source>
        <dbReference type="ARBA" id="ARBA00023125"/>
    </source>
</evidence>
<keyword evidence="3" id="KW-0805">Transcription regulation</keyword>
<dbReference type="InterPro" id="IPR009057">
    <property type="entry name" value="Homeodomain-like_sf"/>
</dbReference>
<dbReference type="CDD" id="cd00009">
    <property type="entry name" value="AAA"/>
    <property type="match status" value="1"/>
</dbReference>
<organism evidence="7">
    <name type="scientific">bioreactor metagenome</name>
    <dbReference type="NCBI Taxonomy" id="1076179"/>
    <lineage>
        <taxon>unclassified sequences</taxon>
        <taxon>metagenomes</taxon>
        <taxon>ecological metagenomes</taxon>
    </lineage>
</organism>